<organism evidence="1">
    <name type="scientific">Trypanosoma congolense (strain IL3000)</name>
    <dbReference type="NCBI Taxonomy" id="1068625"/>
    <lineage>
        <taxon>Eukaryota</taxon>
        <taxon>Discoba</taxon>
        <taxon>Euglenozoa</taxon>
        <taxon>Kinetoplastea</taxon>
        <taxon>Metakinetoplastina</taxon>
        <taxon>Trypanosomatida</taxon>
        <taxon>Trypanosomatidae</taxon>
        <taxon>Trypanosoma</taxon>
        <taxon>Nannomonas</taxon>
    </lineage>
</organism>
<reference evidence="1" key="1">
    <citation type="journal article" date="2012" name="Proc. Natl. Acad. Sci. U.S.A.">
        <title>Antigenic diversity is generated by distinct evolutionary mechanisms in African trypanosome species.</title>
        <authorList>
            <person name="Jackson A.P."/>
            <person name="Berry A."/>
            <person name="Aslett M."/>
            <person name="Allison H.C."/>
            <person name="Burton P."/>
            <person name="Vavrova-Anderson J."/>
            <person name="Brown R."/>
            <person name="Browne H."/>
            <person name="Corton N."/>
            <person name="Hauser H."/>
            <person name="Gamble J."/>
            <person name="Gilderthorp R."/>
            <person name="Marcello L."/>
            <person name="McQuillan J."/>
            <person name="Otto T.D."/>
            <person name="Quail M.A."/>
            <person name="Sanders M.J."/>
            <person name="van Tonder A."/>
            <person name="Ginger M.L."/>
            <person name="Field M.C."/>
            <person name="Barry J.D."/>
            <person name="Hertz-Fowler C."/>
            <person name="Berriman M."/>
        </authorList>
    </citation>
    <scope>NUCLEOTIDE SEQUENCE</scope>
    <source>
        <strain evidence="1">IL3000</strain>
    </source>
</reference>
<sequence>MRTTDKISITPMTCKTLQNIQWRYTTRESKWCLHTPKNHFPFLYHYLFQFKKSSNKTQSPSTPQTHTHTCYLILSHSFTKLSFLSCLFYLWRCAHIKCTHEY</sequence>
<gene>
    <name evidence="1" type="ORF">TCIL3000_6_2170</name>
</gene>
<accession>G0UNL7</accession>
<proteinExistence type="predicted"/>
<name>G0UNL7_TRYCI</name>
<dbReference type="AlphaFoldDB" id="G0UNL7"/>
<protein>
    <submittedName>
        <fullName evidence="1">Uncharacterized protein</fullName>
    </submittedName>
</protein>
<evidence type="ECO:0000313" key="1">
    <source>
        <dbReference type="EMBL" id="CCC90977.1"/>
    </source>
</evidence>
<dbReference type="EMBL" id="HE575319">
    <property type="protein sequence ID" value="CCC90977.1"/>
    <property type="molecule type" value="Genomic_DNA"/>
</dbReference>